<dbReference type="PANTHER" id="PTHR43092">
    <property type="entry name" value="L-CYSTEINE DESULFHYDRASE"/>
    <property type="match status" value="1"/>
</dbReference>
<keyword evidence="3" id="KW-0808">Transferase</keyword>
<evidence type="ECO:0000313" key="4">
    <source>
        <dbReference type="Proteomes" id="UP000799536"/>
    </source>
</evidence>
<accession>A0A9P4MWQ4</accession>
<keyword evidence="4" id="KW-1185">Reference proteome</keyword>
<dbReference type="EMBL" id="ML994091">
    <property type="protein sequence ID" value="KAF2199190.1"/>
    <property type="molecule type" value="Genomic_DNA"/>
</dbReference>
<name>A0A9P4MWQ4_9PLEO</name>
<dbReference type="InterPro" id="IPR000192">
    <property type="entry name" value="Aminotrans_V_dom"/>
</dbReference>
<dbReference type="InterPro" id="IPR015424">
    <property type="entry name" value="PyrdxlP-dep_Trfase"/>
</dbReference>
<keyword evidence="1" id="KW-0663">Pyridoxal phosphate</keyword>
<evidence type="ECO:0000256" key="1">
    <source>
        <dbReference type="ARBA" id="ARBA00022898"/>
    </source>
</evidence>
<reference evidence="3" key="1">
    <citation type="journal article" date="2020" name="Stud. Mycol.">
        <title>101 Dothideomycetes genomes: a test case for predicting lifestyles and emergence of pathogens.</title>
        <authorList>
            <person name="Haridas S."/>
            <person name="Albert R."/>
            <person name="Binder M."/>
            <person name="Bloem J."/>
            <person name="Labutti K."/>
            <person name="Salamov A."/>
            <person name="Andreopoulos B."/>
            <person name="Baker S."/>
            <person name="Barry K."/>
            <person name="Bills G."/>
            <person name="Bluhm B."/>
            <person name="Cannon C."/>
            <person name="Castanera R."/>
            <person name="Culley D."/>
            <person name="Daum C."/>
            <person name="Ezra D."/>
            <person name="Gonzalez J."/>
            <person name="Henrissat B."/>
            <person name="Kuo A."/>
            <person name="Liang C."/>
            <person name="Lipzen A."/>
            <person name="Lutzoni F."/>
            <person name="Magnuson J."/>
            <person name="Mondo S."/>
            <person name="Nolan M."/>
            <person name="Ohm R."/>
            <person name="Pangilinan J."/>
            <person name="Park H.-J."/>
            <person name="Ramirez L."/>
            <person name="Alfaro M."/>
            <person name="Sun H."/>
            <person name="Tritt A."/>
            <person name="Yoshinaga Y."/>
            <person name="Zwiers L.-H."/>
            <person name="Turgeon B."/>
            <person name="Goodwin S."/>
            <person name="Spatafora J."/>
            <person name="Crous P."/>
            <person name="Grigoriev I."/>
        </authorList>
    </citation>
    <scope>NUCLEOTIDE SEQUENCE</scope>
    <source>
        <strain evidence="3">ATCC 74209</strain>
    </source>
</reference>
<dbReference type="PANTHER" id="PTHR43092:SF2">
    <property type="entry name" value="HERCYNYLCYSTEINE SULFOXIDE LYASE"/>
    <property type="match status" value="1"/>
</dbReference>
<feature type="domain" description="Aminotransferase class V" evidence="2">
    <location>
        <begin position="45"/>
        <end position="333"/>
    </location>
</feature>
<evidence type="ECO:0000259" key="2">
    <source>
        <dbReference type="Pfam" id="PF00266"/>
    </source>
</evidence>
<dbReference type="GO" id="GO:0016740">
    <property type="term" value="F:transferase activity"/>
    <property type="evidence" value="ECO:0007669"/>
    <property type="project" value="UniProtKB-KW"/>
</dbReference>
<gene>
    <name evidence="3" type="ORF">GQ43DRAFT_442700</name>
</gene>
<proteinExistence type="predicted"/>
<dbReference type="Gene3D" id="3.40.640.10">
    <property type="entry name" value="Type I PLP-dependent aspartate aminotransferase-like (Major domain)"/>
    <property type="match status" value="1"/>
</dbReference>
<dbReference type="InterPro" id="IPR015421">
    <property type="entry name" value="PyrdxlP-dep_Trfase_major"/>
</dbReference>
<dbReference type="Pfam" id="PF00266">
    <property type="entry name" value="Aminotran_5"/>
    <property type="match status" value="1"/>
</dbReference>
<protein>
    <submittedName>
        <fullName evidence="3">PLP-dependent transferase</fullName>
    </submittedName>
</protein>
<evidence type="ECO:0000313" key="3">
    <source>
        <dbReference type="EMBL" id="KAF2199190.1"/>
    </source>
</evidence>
<dbReference type="AlphaFoldDB" id="A0A9P4MWQ4"/>
<organism evidence="3 4">
    <name type="scientific">Delitschia confertaspora ATCC 74209</name>
    <dbReference type="NCBI Taxonomy" id="1513339"/>
    <lineage>
        <taxon>Eukaryota</taxon>
        <taxon>Fungi</taxon>
        <taxon>Dikarya</taxon>
        <taxon>Ascomycota</taxon>
        <taxon>Pezizomycotina</taxon>
        <taxon>Dothideomycetes</taxon>
        <taxon>Pleosporomycetidae</taxon>
        <taxon>Pleosporales</taxon>
        <taxon>Delitschiaceae</taxon>
        <taxon>Delitschia</taxon>
    </lineage>
</organism>
<dbReference type="Proteomes" id="UP000799536">
    <property type="component" value="Unassembled WGS sequence"/>
</dbReference>
<comment type="caution">
    <text evidence="3">The sequence shown here is derived from an EMBL/GenBank/DDBJ whole genome shotgun (WGS) entry which is preliminary data.</text>
</comment>
<dbReference type="OrthoDB" id="5978656at2759"/>
<dbReference type="SUPFAM" id="SSF53383">
    <property type="entry name" value="PLP-dependent transferases"/>
    <property type="match status" value="1"/>
</dbReference>
<sequence length="460" mass="51715">MSTSTTLTERPKVTFGKELREKDFLFDVNWLNLNHGSYGTYPRSIQAQLRSFQSLAESRVDNFKRYTYPKLLDESRHAIAAFVKAPPETIVFVPNASMGVNTVLRNLVFEKGEKILYFSFVYGAVKNTVTYITETTPAEAIKIDVDIPFENDWLVDALKSTIEKEKGKGNRVKVAVFDTVVSVPGIRLPFERMVEVCREERVLSCLDAAHAVGHVELDLGRLDPDFAVSNCHKWLFTPRASALFYVPVRNQHLIRSTLPTSWGFIPLQTPPASSAANAAFLSNFADTGTLDSTPYLCVPAAIKYREQLGGEEKIRSYCQELALEAANVTKEIFGEGTEVLDNETHTLTSCCMSNISLPLSHSSLIALAEEKQLTEALKIKGGLEWVVTEWIRKVCAVECNPAFSVMIYFYREKWWVRWSAQVYLELADFKYSAKELVKVCERAAKGEAFWDAGKDGPSKL</sequence>